<dbReference type="CDD" id="cd16015">
    <property type="entry name" value="LTA_synthase"/>
    <property type="match status" value="1"/>
</dbReference>
<evidence type="ECO:0000256" key="1">
    <source>
        <dbReference type="ARBA" id="ARBA00004651"/>
    </source>
</evidence>
<reference evidence="8" key="1">
    <citation type="submission" date="2020-01" db="EMBL/GenBank/DDBJ databases">
        <authorList>
            <person name="Meier V. D."/>
            <person name="Meier V D."/>
        </authorList>
    </citation>
    <scope>NUCLEOTIDE SEQUENCE</scope>
    <source>
        <strain evidence="8">HLG_WM_MAG_09</strain>
    </source>
</reference>
<evidence type="ECO:0000313" key="8">
    <source>
        <dbReference type="EMBL" id="CAA6829781.1"/>
    </source>
</evidence>
<keyword evidence="2" id="KW-1003">Cell membrane</keyword>
<organism evidence="8">
    <name type="scientific">uncultured Thiotrichaceae bacterium</name>
    <dbReference type="NCBI Taxonomy" id="298394"/>
    <lineage>
        <taxon>Bacteria</taxon>
        <taxon>Pseudomonadati</taxon>
        <taxon>Pseudomonadota</taxon>
        <taxon>Gammaproteobacteria</taxon>
        <taxon>Thiotrichales</taxon>
        <taxon>Thiotrichaceae</taxon>
        <taxon>environmental samples</taxon>
    </lineage>
</organism>
<feature type="transmembrane region" description="Helical" evidence="6">
    <location>
        <begin position="103"/>
        <end position="128"/>
    </location>
</feature>
<feature type="transmembrane region" description="Helical" evidence="6">
    <location>
        <begin position="140"/>
        <end position="159"/>
    </location>
</feature>
<evidence type="ECO:0000256" key="2">
    <source>
        <dbReference type="ARBA" id="ARBA00022475"/>
    </source>
</evidence>
<dbReference type="InterPro" id="IPR017850">
    <property type="entry name" value="Alkaline_phosphatase_core_sf"/>
</dbReference>
<dbReference type="Pfam" id="PF00884">
    <property type="entry name" value="Sulfatase"/>
    <property type="match status" value="1"/>
</dbReference>
<name>A0A6S6UGL4_9GAMM</name>
<evidence type="ECO:0000256" key="3">
    <source>
        <dbReference type="ARBA" id="ARBA00022692"/>
    </source>
</evidence>
<evidence type="ECO:0000259" key="7">
    <source>
        <dbReference type="Pfam" id="PF00884"/>
    </source>
</evidence>
<proteinExistence type="predicted"/>
<sequence length="507" mass="57720">MISILMAFLLTLIIAHGSQFLLHRTLRPTGFSSTLLFQQSLAVSSIYLVILMLTQRPFLSIQLTLSVLAVFLVVNAAKYKALKEPLAFSDIYLYIQVVRHPRLFLPFLNIPLTLTAIVIGVALLYIAVRIEPAIHLSINTYLVLIVLLIACITACRQLSLNAPLTFDLTEDIKQHGFYNNLLNYGFQSESTQQKQTLKQSIQRHTPFGKDTQQTNNRPNIITIQSESFFDVRRLCIGVGKKTLQHFDELNSEALASGTLTVPAWGANTLRPEFAFLSGVDNMQLKHYRFNPYQYLHDTPTPTIASYLKSIGYHCIAIHPNSSAFFGRDKVFPLFGFDEFIDITDFDPTAISGPYISDHAVGEKIEEIINQYNNKQPLFIFVITMENHGPLHLESANAHDIKQHYHSTPPKQHNDLTVYLRHLHNADQMLKNLRDFLKSQQQETLLCFYGDHVPSMPDIYSELEFTDGRTDYLIWNNRQQHSQTGQSEPLSVHQLALTLLNTFRQSDG</sequence>
<dbReference type="SUPFAM" id="SSF53649">
    <property type="entry name" value="Alkaline phosphatase-like"/>
    <property type="match status" value="1"/>
</dbReference>
<evidence type="ECO:0000256" key="6">
    <source>
        <dbReference type="SAM" id="Phobius"/>
    </source>
</evidence>
<keyword evidence="5 6" id="KW-0472">Membrane</keyword>
<keyword evidence="4 6" id="KW-1133">Transmembrane helix</keyword>
<dbReference type="PANTHER" id="PTHR47371">
    <property type="entry name" value="LIPOTEICHOIC ACID SYNTHASE"/>
    <property type="match status" value="1"/>
</dbReference>
<gene>
    <name evidence="8" type="ORF">HELGO_WM7613</name>
</gene>
<dbReference type="PANTHER" id="PTHR47371:SF3">
    <property type="entry name" value="PHOSPHOGLYCEROL TRANSFERASE I"/>
    <property type="match status" value="1"/>
</dbReference>
<keyword evidence="3 6" id="KW-0812">Transmembrane</keyword>
<protein>
    <submittedName>
        <fullName evidence="8">Capsular polysaccharide biosynthesis protein WcbQ</fullName>
    </submittedName>
</protein>
<evidence type="ECO:0000256" key="4">
    <source>
        <dbReference type="ARBA" id="ARBA00022989"/>
    </source>
</evidence>
<dbReference type="InterPro" id="IPR000917">
    <property type="entry name" value="Sulfatase_N"/>
</dbReference>
<accession>A0A6S6UGL4</accession>
<feature type="transmembrane region" description="Helical" evidence="6">
    <location>
        <begin position="58"/>
        <end position="77"/>
    </location>
</feature>
<feature type="transmembrane region" description="Helical" evidence="6">
    <location>
        <begin position="33"/>
        <end position="51"/>
    </location>
</feature>
<comment type="subcellular location">
    <subcellularLocation>
        <location evidence="1">Cell membrane</location>
        <topology evidence="1">Multi-pass membrane protein</topology>
    </subcellularLocation>
</comment>
<feature type="domain" description="Sulfatase N-terminal" evidence="7">
    <location>
        <begin position="218"/>
        <end position="500"/>
    </location>
</feature>
<dbReference type="Gene3D" id="3.40.720.10">
    <property type="entry name" value="Alkaline Phosphatase, subunit A"/>
    <property type="match status" value="1"/>
</dbReference>
<dbReference type="AlphaFoldDB" id="A0A6S6UGL4"/>
<dbReference type="InterPro" id="IPR050448">
    <property type="entry name" value="OpgB/LTA_synthase_biosynth"/>
</dbReference>
<dbReference type="EMBL" id="CACVAT010000546">
    <property type="protein sequence ID" value="CAA6829781.1"/>
    <property type="molecule type" value="Genomic_DNA"/>
</dbReference>
<dbReference type="GO" id="GO:0005886">
    <property type="term" value="C:plasma membrane"/>
    <property type="evidence" value="ECO:0007669"/>
    <property type="project" value="UniProtKB-SubCell"/>
</dbReference>
<evidence type="ECO:0000256" key="5">
    <source>
        <dbReference type="ARBA" id="ARBA00023136"/>
    </source>
</evidence>